<dbReference type="Pfam" id="PF01370">
    <property type="entry name" value="Epimerase"/>
    <property type="match status" value="1"/>
</dbReference>
<accession>A0A176VSC5</accession>
<dbReference type="PANTHER" id="PTHR10366">
    <property type="entry name" value="NAD DEPENDENT EPIMERASE/DEHYDRATASE"/>
    <property type="match status" value="1"/>
</dbReference>
<dbReference type="PANTHER" id="PTHR10366:SF483">
    <property type="entry name" value="CINNAMOYL COA REDUCTASE-LIKE PROTEIN"/>
    <property type="match status" value="1"/>
</dbReference>
<comment type="caution">
    <text evidence="3">The sequence shown here is derived from an EMBL/GenBank/DDBJ whole genome shotgun (WGS) entry which is preliminary data.</text>
</comment>
<dbReference type="InterPro" id="IPR001509">
    <property type="entry name" value="Epimerase_deHydtase"/>
</dbReference>
<evidence type="ECO:0000313" key="4">
    <source>
        <dbReference type="Proteomes" id="UP000077202"/>
    </source>
</evidence>
<proteinExistence type="predicted"/>
<dbReference type="SUPFAM" id="SSF51735">
    <property type="entry name" value="NAD(P)-binding Rossmann-fold domains"/>
    <property type="match status" value="1"/>
</dbReference>
<evidence type="ECO:0000256" key="1">
    <source>
        <dbReference type="ARBA" id="ARBA00023002"/>
    </source>
</evidence>
<evidence type="ECO:0000313" key="3">
    <source>
        <dbReference type="EMBL" id="OAE23759.1"/>
    </source>
</evidence>
<keyword evidence="4" id="KW-1185">Reference proteome</keyword>
<dbReference type="InterPro" id="IPR050425">
    <property type="entry name" value="NAD(P)_dehydrat-like"/>
</dbReference>
<dbReference type="Gene3D" id="3.40.50.720">
    <property type="entry name" value="NAD(P)-binding Rossmann-like Domain"/>
    <property type="match status" value="1"/>
</dbReference>
<name>A0A176VSC5_MARPO</name>
<dbReference type="AlphaFoldDB" id="A0A176VSC5"/>
<organism evidence="3 4">
    <name type="scientific">Marchantia polymorpha subsp. ruderalis</name>
    <dbReference type="NCBI Taxonomy" id="1480154"/>
    <lineage>
        <taxon>Eukaryota</taxon>
        <taxon>Viridiplantae</taxon>
        <taxon>Streptophyta</taxon>
        <taxon>Embryophyta</taxon>
        <taxon>Marchantiophyta</taxon>
        <taxon>Marchantiopsida</taxon>
        <taxon>Marchantiidae</taxon>
        <taxon>Marchantiales</taxon>
        <taxon>Marchantiaceae</taxon>
        <taxon>Marchantia</taxon>
    </lineage>
</organism>
<dbReference type="InterPro" id="IPR036291">
    <property type="entry name" value="NAD(P)-bd_dom_sf"/>
</dbReference>
<dbReference type="FunFam" id="3.40.50.720:FF:000085">
    <property type="entry name" value="Dihydroflavonol reductase"/>
    <property type="match status" value="1"/>
</dbReference>
<evidence type="ECO:0000259" key="2">
    <source>
        <dbReference type="Pfam" id="PF01370"/>
    </source>
</evidence>
<reference evidence="3" key="1">
    <citation type="submission" date="2016-03" db="EMBL/GenBank/DDBJ databases">
        <title>Mechanisms controlling the formation of the plant cell surface in tip-growing cells are functionally conserved among land plants.</title>
        <authorList>
            <person name="Honkanen S."/>
            <person name="Jones V.A."/>
            <person name="Morieri G."/>
            <person name="Champion C."/>
            <person name="Hetherington A.J."/>
            <person name="Kelly S."/>
            <person name="Saint-Marcoux D."/>
            <person name="Proust H."/>
            <person name="Prescott H."/>
            <person name="Dolan L."/>
        </authorList>
    </citation>
    <scope>NUCLEOTIDE SEQUENCE [LARGE SCALE GENOMIC DNA]</scope>
    <source>
        <tissue evidence="3">Whole gametophyte</tissue>
    </source>
</reference>
<protein>
    <recommendedName>
        <fullName evidence="2">NAD-dependent epimerase/dehydratase domain-containing protein</fullName>
    </recommendedName>
</protein>
<dbReference type="GO" id="GO:0016616">
    <property type="term" value="F:oxidoreductase activity, acting on the CH-OH group of donors, NAD or NADP as acceptor"/>
    <property type="evidence" value="ECO:0007669"/>
    <property type="project" value="TreeGrafter"/>
</dbReference>
<gene>
    <name evidence="3" type="ORF">AXG93_4776s1440</name>
</gene>
<feature type="domain" description="NAD-dependent epimerase/dehydratase" evidence="2">
    <location>
        <begin position="20"/>
        <end position="249"/>
    </location>
</feature>
<dbReference type="Proteomes" id="UP000077202">
    <property type="component" value="Unassembled WGS sequence"/>
</dbReference>
<sequence length="305" mass="33753">MASWDFDSEAANAGKLVGVVGLWSPVGEWLIRRLLQKGYKVVSALPTSPEQAAELMGMAGAEESLELREADLLDYASLTHAFSGCSAIFLTSPPADSLNGLPEYPAEAIEGEVRSTLNVVEACANVSSVKRLLLTSCASTMVFDVRQSPNGVQTVDERCWSNLDFCRENKLWGAVSKTLAEKAAWALARDRGVDLVVINPATVVGPYATTTSHSLMSSLKERKQNAVMAYAHVDDVAEAHIQAFEKPSASGRFLCFHRLFSNNETRELRDTPYSAQSLDSRTKNSMWWMESRKYIYEYPRERKVN</sequence>
<dbReference type="EMBL" id="LVLJ01002789">
    <property type="protein sequence ID" value="OAE23759.1"/>
    <property type="molecule type" value="Genomic_DNA"/>
</dbReference>
<keyword evidence="1" id="KW-0560">Oxidoreductase</keyword>